<organism evidence="3 4">
    <name type="scientific">Halobellus limi</name>
    <dbReference type="NCBI Taxonomy" id="699433"/>
    <lineage>
        <taxon>Archaea</taxon>
        <taxon>Methanobacteriati</taxon>
        <taxon>Methanobacteriota</taxon>
        <taxon>Stenosarchaea group</taxon>
        <taxon>Halobacteria</taxon>
        <taxon>Halobacteriales</taxon>
        <taxon>Haloferacaceae</taxon>
        <taxon>Halobellus</taxon>
    </lineage>
</organism>
<dbReference type="RefSeq" id="WP_103992995.1">
    <property type="nucleotide sequence ID" value="NZ_FNVN01000007.1"/>
</dbReference>
<reference evidence="2 5" key="2">
    <citation type="journal article" date="2019" name="Nat. Commun.">
        <title>A new type of DNA phosphorothioation-based antiviral system in archaea.</title>
        <authorList>
            <person name="Xiong L."/>
            <person name="Liu S."/>
            <person name="Chen S."/>
            <person name="Xiao Y."/>
            <person name="Zhu B."/>
            <person name="Gao Y."/>
            <person name="Zhang Y."/>
            <person name="Chen B."/>
            <person name="Luo J."/>
            <person name="Deng Z."/>
            <person name="Chen X."/>
            <person name="Wang L."/>
            <person name="Chen S."/>
        </authorList>
    </citation>
    <scope>NUCLEOTIDE SEQUENCE [LARGE SCALE GENOMIC DNA]</scope>
    <source>
        <strain evidence="2 5">CGMCC 1.10331</strain>
        <plasmid evidence="2 5">unnamed3</plasmid>
    </source>
</reference>
<reference evidence="3 4" key="1">
    <citation type="submission" date="2016-10" db="EMBL/GenBank/DDBJ databases">
        <authorList>
            <person name="de Groot N.N."/>
        </authorList>
    </citation>
    <scope>NUCLEOTIDE SEQUENCE [LARGE SCALE GENOMIC DNA]</scope>
    <source>
        <strain evidence="3 4">CGMCC 1.10331</strain>
    </source>
</reference>
<feature type="transmembrane region" description="Helical" evidence="1">
    <location>
        <begin position="111"/>
        <end position="132"/>
    </location>
</feature>
<keyword evidence="1" id="KW-1133">Transmembrane helix</keyword>
<dbReference type="EMBL" id="FNVN01000007">
    <property type="protein sequence ID" value="SEG72109.1"/>
    <property type="molecule type" value="Genomic_DNA"/>
</dbReference>
<dbReference type="Proteomes" id="UP000296733">
    <property type="component" value="Plasmid unnamed3"/>
</dbReference>
<dbReference type="KEGG" id="hlm:DV707_17740"/>
<feature type="transmembrane region" description="Helical" evidence="1">
    <location>
        <begin position="193"/>
        <end position="212"/>
    </location>
</feature>
<evidence type="ECO:0008006" key="6">
    <source>
        <dbReference type="Google" id="ProtNLM"/>
    </source>
</evidence>
<keyword evidence="1" id="KW-0812">Transmembrane</keyword>
<feature type="transmembrane region" description="Helical" evidence="1">
    <location>
        <begin position="29"/>
        <end position="50"/>
    </location>
</feature>
<evidence type="ECO:0000256" key="1">
    <source>
        <dbReference type="SAM" id="Phobius"/>
    </source>
</evidence>
<dbReference type="EMBL" id="CP031314">
    <property type="protein sequence ID" value="QCC49576.1"/>
    <property type="molecule type" value="Genomic_DNA"/>
</dbReference>
<dbReference type="Proteomes" id="UP000236740">
    <property type="component" value="Unassembled WGS sequence"/>
</dbReference>
<feature type="transmembrane region" description="Helical" evidence="1">
    <location>
        <begin position="218"/>
        <end position="248"/>
    </location>
</feature>
<evidence type="ECO:0000313" key="3">
    <source>
        <dbReference type="EMBL" id="SEG72109.1"/>
    </source>
</evidence>
<gene>
    <name evidence="2" type="ORF">DV707_17740</name>
    <name evidence="3" type="ORF">SAMN04488133_3458</name>
</gene>
<dbReference type="AlphaFoldDB" id="A0A1H6CGH1"/>
<keyword evidence="1" id="KW-0472">Membrane</keyword>
<evidence type="ECO:0000313" key="2">
    <source>
        <dbReference type="EMBL" id="QCC49576.1"/>
    </source>
</evidence>
<evidence type="ECO:0000313" key="4">
    <source>
        <dbReference type="Proteomes" id="UP000236740"/>
    </source>
</evidence>
<accession>A0A1H6CGH1</accession>
<protein>
    <recommendedName>
        <fullName evidence="6">CPBP family intramembrane metalloprotease</fullName>
    </recommendedName>
</protein>
<name>A0A1H6CGH1_9EURY</name>
<feature type="transmembrane region" description="Helical" evidence="1">
    <location>
        <begin position="160"/>
        <end position="181"/>
    </location>
</feature>
<feature type="transmembrane region" description="Helical" evidence="1">
    <location>
        <begin position="70"/>
        <end position="91"/>
    </location>
</feature>
<proteinExistence type="predicted"/>
<keyword evidence="4" id="KW-1185">Reference proteome</keyword>
<keyword evidence="2" id="KW-0614">Plasmid</keyword>
<evidence type="ECO:0000313" key="5">
    <source>
        <dbReference type="Proteomes" id="UP000296733"/>
    </source>
</evidence>
<geneLocation type="plasmid" evidence="2">
    <name>unnamed3</name>
</geneLocation>
<sequence length="249" mass="26968">MGSMDSTTAPSSTSGETLRRVSDIAGWKLLGAGILLQVVLLWDVVALVSIDALLGGTLDSNGYPVDATVMALNRVLVAGVWALAVGGMYYWSRERGLFRQMFTWRKQGRVLVASLAAVALHVVDNIVMATIANESLGPQALGEHAFFVGLYGPVDGSVVFLLQGLYYLFEASIVVFMIGLFQRAGDQWFGRTYLPWGGIGLALTWGALHYLMHPTLEVVVLPLAMGIVYVLGRRHVVPVLLAVFLVFVV</sequence>